<name>A0A4C1WXV0_EUMVA</name>
<proteinExistence type="predicted"/>
<feature type="region of interest" description="Disordered" evidence="1">
    <location>
        <begin position="77"/>
        <end position="120"/>
    </location>
</feature>
<comment type="caution">
    <text evidence="2">The sequence shown here is derived from an EMBL/GenBank/DDBJ whole genome shotgun (WGS) entry which is preliminary data.</text>
</comment>
<evidence type="ECO:0000313" key="3">
    <source>
        <dbReference type="Proteomes" id="UP000299102"/>
    </source>
</evidence>
<organism evidence="2 3">
    <name type="scientific">Eumeta variegata</name>
    <name type="common">Bagworm moth</name>
    <name type="synonym">Eumeta japonica</name>
    <dbReference type="NCBI Taxonomy" id="151549"/>
    <lineage>
        <taxon>Eukaryota</taxon>
        <taxon>Metazoa</taxon>
        <taxon>Ecdysozoa</taxon>
        <taxon>Arthropoda</taxon>
        <taxon>Hexapoda</taxon>
        <taxon>Insecta</taxon>
        <taxon>Pterygota</taxon>
        <taxon>Neoptera</taxon>
        <taxon>Endopterygota</taxon>
        <taxon>Lepidoptera</taxon>
        <taxon>Glossata</taxon>
        <taxon>Ditrysia</taxon>
        <taxon>Tineoidea</taxon>
        <taxon>Psychidae</taxon>
        <taxon>Oiketicinae</taxon>
        <taxon>Eumeta</taxon>
    </lineage>
</organism>
<dbReference type="EMBL" id="BGZK01000676">
    <property type="protein sequence ID" value="GBP55723.1"/>
    <property type="molecule type" value="Genomic_DNA"/>
</dbReference>
<dbReference type="OrthoDB" id="413361at2759"/>
<protein>
    <submittedName>
        <fullName evidence="2">Uncharacterized protein</fullName>
    </submittedName>
</protein>
<gene>
    <name evidence="2" type="ORF">EVAR_32975_1</name>
</gene>
<reference evidence="2 3" key="1">
    <citation type="journal article" date="2019" name="Commun. Biol.">
        <title>The bagworm genome reveals a unique fibroin gene that provides high tensile strength.</title>
        <authorList>
            <person name="Kono N."/>
            <person name="Nakamura H."/>
            <person name="Ohtoshi R."/>
            <person name="Tomita M."/>
            <person name="Numata K."/>
            <person name="Arakawa K."/>
        </authorList>
    </citation>
    <scope>NUCLEOTIDE SEQUENCE [LARGE SCALE GENOMIC DNA]</scope>
</reference>
<evidence type="ECO:0000256" key="1">
    <source>
        <dbReference type="SAM" id="MobiDB-lite"/>
    </source>
</evidence>
<accession>A0A4C1WXV0</accession>
<dbReference type="Proteomes" id="UP000299102">
    <property type="component" value="Unassembled WGS sequence"/>
</dbReference>
<evidence type="ECO:0000313" key="2">
    <source>
        <dbReference type="EMBL" id="GBP55723.1"/>
    </source>
</evidence>
<sequence>MDNKAFKEDTNRAEISEVYRGVAAEVDSTEVAAEAEVILKVNHRTTLHPSHGQLKHVQIVEENTQLICLEKLNDKQDDDYETEQTSNESSEIVKTEYESDENFVDTEEDSTGNDLKDIVNDDNLNARDEDVDIESPKRKRCPPSGYGYYFYPRGRQRIRDTPVVNTHNPRIVCPKGVVELERQYRADTSFRASENRERYRDDIGIKIEGGMGTGLDSGTRMNIESRYLFGYTSRYRKFVIAEHPKRSLMAARRTRVVLLVQFYARYLRRSLVCRHVY</sequence>
<feature type="compositionally biased region" description="Acidic residues" evidence="1">
    <location>
        <begin position="98"/>
        <end position="111"/>
    </location>
</feature>
<dbReference type="AlphaFoldDB" id="A0A4C1WXV0"/>
<keyword evidence="3" id="KW-1185">Reference proteome</keyword>